<organism evidence="1 2">
    <name type="scientific">Arabis alpina</name>
    <name type="common">Alpine rock-cress</name>
    <dbReference type="NCBI Taxonomy" id="50452"/>
    <lineage>
        <taxon>Eukaryota</taxon>
        <taxon>Viridiplantae</taxon>
        <taxon>Streptophyta</taxon>
        <taxon>Embryophyta</taxon>
        <taxon>Tracheophyta</taxon>
        <taxon>Spermatophyta</taxon>
        <taxon>Magnoliopsida</taxon>
        <taxon>eudicotyledons</taxon>
        <taxon>Gunneridae</taxon>
        <taxon>Pentapetalae</taxon>
        <taxon>rosids</taxon>
        <taxon>malvids</taxon>
        <taxon>Brassicales</taxon>
        <taxon>Brassicaceae</taxon>
        <taxon>Arabideae</taxon>
        <taxon>Arabis</taxon>
    </lineage>
</organism>
<reference evidence="2" key="1">
    <citation type="journal article" date="2015" name="Nat. Plants">
        <title>Genome expansion of Arabis alpina linked with retrotransposition and reduced symmetric DNA methylation.</title>
        <authorList>
            <person name="Willing E.M."/>
            <person name="Rawat V."/>
            <person name="Mandakova T."/>
            <person name="Maumus F."/>
            <person name="James G.V."/>
            <person name="Nordstroem K.J."/>
            <person name="Becker C."/>
            <person name="Warthmann N."/>
            <person name="Chica C."/>
            <person name="Szarzynska B."/>
            <person name="Zytnicki M."/>
            <person name="Albani M.C."/>
            <person name="Kiefer C."/>
            <person name="Bergonzi S."/>
            <person name="Castaings L."/>
            <person name="Mateos J.L."/>
            <person name="Berns M.C."/>
            <person name="Bujdoso N."/>
            <person name="Piofczyk T."/>
            <person name="de Lorenzo L."/>
            <person name="Barrero-Sicilia C."/>
            <person name="Mateos I."/>
            <person name="Piednoel M."/>
            <person name="Hagmann J."/>
            <person name="Chen-Min-Tao R."/>
            <person name="Iglesias-Fernandez R."/>
            <person name="Schuster S.C."/>
            <person name="Alonso-Blanco C."/>
            <person name="Roudier F."/>
            <person name="Carbonero P."/>
            <person name="Paz-Ares J."/>
            <person name="Davis S.J."/>
            <person name="Pecinka A."/>
            <person name="Quesneville H."/>
            <person name="Colot V."/>
            <person name="Lysak M.A."/>
            <person name="Weigel D."/>
            <person name="Coupland G."/>
            <person name="Schneeberger K."/>
        </authorList>
    </citation>
    <scope>NUCLEOTIDE SEQUENCE [LARGE SCALE GENOMIC DNA]</scope>
    <source>
        <strain evidence="2">cv. Pajares</strain>
    </source>
</reference>
<evidence type="ECO:0000313" key="1">
    <source>
        <dbReference type="EMBL" id="KFK22999.1"/>
    </source>
</evidence>
<sequence>FYRIDLAESLKGTYASM</sequence>
<name>A0A087FZE7_ARAAL</name>
<feature type="non-terminal residue" evidence="1">
    <location>
        <position position="1"/>
    </location>
</feature>
<gene>
    <name evidence="1" type="ORF">AALP_AAs38884U000100</name>
</gene>
<keyword evidence="2" id="KW-1185">Reference proteome</keyword>
<protein>
    <submittedName>
        <fullName evidence="1">Uncharacterized protein</fullName>
    </submittedName>
</protein>
<dbReference type="Proteomes" id="UP000029120">
    <property type="component" value="Unassembled WGS sequence"/>
</dbReference>
<dbReference type="EMBL" id="KL983439">
    <property type="protein sequence ID" value="KFK22999.1"/>
    <property type="molecule type" value="Genomic_DNA"/>
</dbReference>
<accession>A0A087FZE7</accession>
<evidence type="ECO:0000313" key="2">
    <source>
        <dbReference type="Proteomes" id="UP000029120"/>
    </source>
</evidence>
<dbReference type="AlphaFoldDB" id="A0A087FZE7"/>
<proteinExistence type="predicted"/>